<evidence type="ECO:0000259" key="13">
    <source>
        <dbReference type="Pfam" id="PF01207"/>
    </source>
</evidence>
<dbReference type="HAMAP" id="MF_02043">
    <property type="entry name" value="DusC_subfam"/>
    <property type="match status" value="1"/>
</dbReference>
<feature type="site" description="Interacts with tRNA; defines subfamily-specific binding signature" evidence="9">
    <location>
        <position position="297"/>
    </location>
</feature>
<dbReference type="GO" id="GO:0000049">
    <property type="term" value="F:tRNA binding"/>
    <property type="evidence" value="ECO:0007669"/>
    <property type="project" value="UniProtKB-UniRule"/>
</dbReference>
<name>A0A6P1TD41_9GAMM</name>
<dbReference type="OrthoDB" id="5289281at2"/>
<comment type="function">
    <text evidence="9">Catalyzes the synthesis of 5,6-dihydrouridine (D), a modified base found in the D-loop of most tRNAs, via the reduction of the C5-C6 double bond in target uridines. Specifically modifies U16 in tRNAs.</text>
</comment>
<dbReference type="PANTHER" id="PTHR11082:SF26">
    <property type="entry name" value="TRNA-DIHYDROURIDINE(16) SYNTHASE"/>
    <property type="match status" value="1"/>
</dbReference>
<feature type="domain" description="DUS-like FMN-binding" evidence="13">
    <location>
        <begin position="24"/>
        <end position="316"/>
    </location>
</feature>
<evidence type="ECO:0000256" key="1">
    <source>
        <dbReference type="ARBA" id="ARBA00001917"/>
    </source>
</evidence>
<accession>A0A6P1TD41</accession>
<dbReference type="PROSITE" id="PS01136">
    <property type="entry name" value="UPF0034"/>
    <property type="match status" value="1"/>
</dbReference>
<feature type="active site" description="Proton donor" evidence="9 11">
    <location>
        <position position="117"/>
    </location>
</feature>
<dbReference type="CDD" id="cd02801">
    <property type="entry name" value="DUS_like_FMN"/>
    <property type="match status" value="1"/>
</dbReference>
<keyword evidence="4 9" id="KW-0288">FMN</keyword>
<comment type="similarity">
    <text evidence="9">Belongs to the Dus family. DusC subfamily.</text>
</comment>
<keyword evidence="6 9" id="KW-0521">NADP</keyword>
<dbReference type="Gene3D" id="3.20.20.70">
    <property type="entry name" value="Aldolase class I"/>
    <property type="match status" value="1"/>
</dbReference>
<evidence type="ECO:0000313" key="16">
    <source>
        <dbReference type="Proteomes" id="UP000464675"/>
    </source>
</evidence>
<evidence type="ECO:0000256" key="12">
    <source>
        <dbReference type="PIRSR" id="PIRSR006621-2"/>
    </source>
</evidence>
<evidence type="ECO:0000256" key="9">
    <source>
        <dbReference type="HAMAP-Rule" id="MF_02043"/>
    </source>
</evidence>
<dbReference type="Pfam" id="PF01207">
    <property type="entry name" value="Dus"/>
    <property type="match status" value="1"/>
</dbReference>
<dbReference type="InterPro" id="IPR042270">
    <property type="entry name" value="DusC_C"/>
</dbReference>
<feature type="site" description="Interacts with tRNA" evidence="9">
    <location>
        <position position="195"/>
    </location>
</feature>
<feature type="binding site" evidence="9">
    <location>
        <begin position="218"/>
        <end position="220"/>
    </location>
    <ligand>
        <name>FMN</name>
        <dbReference type="ChEBI" id="CHEBI:58210"/>
    </ligand>
</feature>
<comment type="similarity">
    <text evidence="10">Belongs to the dus family.</text>
</comment>
<dbReference type="PANTHER" id="PTHR11082">
    <property type="entry name" value="TRNA-DIHYDROURIDINE SYNTHASE"/>
    <property type="match status" value="1"/>
</dbReference>
<dbReference type="Proteomes" id="UP000464675">
    <property type="component" value="Chromosome"/>
</dbReference>
<keyword evidence="5 9" id="KW-0819">tRNA processing</keyword>
<feature type="binding site" evidence="9 12">
    <location>
        <begin position="242"/>
        <end position="243"/>
    </location>
    <ligand>
        <name>FMN</name>
        <dbReference type="ChEBI" id="CHEBI:58210"/>
    </ligand>
</feature>
<feature type="site" description="Interacts with tRNA; defines subfamily-specific binding signature" evidence="9">
    <location>
        <position position="54"/>
    </location>
</feature>
<keyword evidence="8 9" id="KW-0560">Oxidoreductase</keyword>
<evidence type="ECO:0000256" key="6">
    <source>
        <dbReference type="ARBA" id="ARBA00022857"/>
    </source>
</evidence>
<proteinExistence type="inferred from homology"/>
<dbReference type="EC" id="1.3.1.-" evidence="9"/>
<dbReference type="AlphaFoldDB" id="A0A6P1TD41"/>
<feature type="binding site" evidence="12">
    <location>
        <position position="187"/>
    </location>
    <ligand>
        <name>FMN</name>
        <dbReference type="ChEBI" id="CHEBI:58210"/>
    </ligand>
</feature>
<feature type="site" description="Interacts with tRNA" evidence="9">
    <location>
        <position position="302"/>
    </location>
</feature>
<dbReference type="EMBL" id="JACHHR010000006">
    <property type="protein sequence ID" value="MBB5213176.1"/>
    <property type="molecule type" value="Genomic_DNA"/>
</dbReference>
<dbReference type="Gene3D" id="1.20.225.30">
    <property type="entry name" value="Dihydrouridine synthase, C-terminal recognition domain"/>
    <property type="match status" value="1"/>
</dbReference>
<dbReference type="GO" id="GO:0017150">
    <property type="term" value="F:tRNA dihydrouridine synthase activity"/>
    <property type="evidence" value="ECO:0007669"/>
    <property type="project" value="UniProtKB-UniRule"/>
</dbReference>
<dbReference type="GO" id="GO:0010181">
    <property type="term" value="F:FMN binding"/>
    <property type="evidence" value="ECO:0007669"/>
    <property type="project" value="UniProtKB-UniRule"/>
</dbReference>
<evidence type="ECO:0000313" key="15">
    <source>
        <dbReference type="EMBL" id="QHQ38622.1"/>
    </source>
</evidence>
<comment type="catalytic activity">
    <reaction evidence="9">
        <text>5,6-dihydrouridine(16) in tRNA + NAD(+) = uridine(16) in tRNA + NADH + H(+)</text>
        <dbReference type="Rhea" id="RHEA:53380"/>
        <dbReference type="Rhea" id="RHEA-COMP:13543"/>
        <dbReference type="Rhea" id="RHEA-COMP:13544"/>
        <dbReference type="ChEBI" id="CHEBI:15378"/>
        <dbReference type="ChEBI" id="CHEBI:57540"/>
        <dbReference type="ChEBI" id="CHEBI:57945"/>
        <dbReference type="ChEBI" id="CHEBI:65315"/>
        <dbReference type="ChEBI" id="CHEBI:74443"/>
    </reaction>
</comment>
<evidence type="ECO:0000256" key="8">
    <source>
        <dbReference type="ARBA" id="ARBA00023002"/>
    </source>
</evidence>
<dbReference type="InterPro" id="IPR018517">
    <property type="entry name" value="tRNA_hU_synthase_CS"/>
</dbReference>
<reference evidence="14 17" key="2">
    <citation type="submission" date="2020-08" db="EMBL/GenBank/DDBJ databases">
        <title>Genomic Encyclopedia of Type Strains, Phase IV (KMG-IV): sequencing the most valuable type-strain genomes for metagenomic binning, comparative biology and taxonomic classification.</title>
        <authorList>
            <person name="Goeker M."/>
        </authorList>
    </citation>
    <scope>NUCLEOTIDE SEQUENCE [LARGE SCALE GENOMIC DNA]</scope>
    <source>
        <strain evidence="14 17">DSM 11525</strain>
    </source>
</reference>
<sequence length="352" mass="39259">MQHPQYPRQSKPAQATPVRPTIYQAPMEGVIDHHVRALLSRIGGVDICVTEFVRVTHTRLPRRVFTRLCPELDQGATTPNGTPVKLQLLGGNPKAMAYNAAKAVEVGAKSIDLNFGCPAKSVNNSDGGACLLQSPSRVEDIVAAVRNAVPAEIPVSAKIRLGYQDRSSYLDNARAAEAGGASELAVHARSKVDGYRPPAYWEYIGEIREQLGIRVIANGDLWTLDDFKRCREVTGCDAFMFGRSLLARPDIGLQIQALSDGRDYQPLQWHQVAALLYDYYSTTQDLYPAKYLGNRIKQWLAYLKLSYPEATIFFERIKRHRDRELLEQAFAEQMQPADSHHADFPHTDINAA</sequence>
<dbReference type="GO" id="GO:0050660">
    <property type="term" value="F:flavin adenine dinucleotide binding"/>
    <property type="evidence" value="ECO:0007669"/>
    <property type="project" value="InterPro"/>
</dbReference>
<dbReference type="InterPro" id="IPR035587">
    <property type="entry name" value="DUS-like_FMN-bd"/>
</dbReference>
<dbReference type="InterPro" id="IPR013785">
    <property type="entry name" value="Aldolase_TIM"/>
</dbReference>
<comment type="cofactor">
    <cofactor evidence="1 9 10 12">
        <name>FMN</name>
        <dbReference type="ChEBI" id="CHEBI:58210"/>
    </cofactor>
</comment>
<dbReference type="InterPro" id="IPR001269">
    <property type="entry name" value="DUS_fam"/>
</dbReference>
<evidence type="ECO:0000256" key="5">
    <source>
        <dbReference type="ARBA" id="ARBA00022694"/>
    </source>
</evidence>
<dbReference type="SUPFAM" id="SSF51395">
    <property type="entry name" value="FMN-linked oxidoreductases"/>
    <property type="match status" value="1"/>
</dbReference>
<dbReference type="PIRSF" id="PIRSF006621">
    <property type="entry name" value="Dus"/>
    <property type="match status" value="1"/>
</dbReference>
<organism evidence="14 17">
    <name type="scientific">Microbulbifer hydrolyticus</name>
    <dbReference type="NCBI Taxonomy" id="48074"/>
    <lineage>
        <taxon>Bacteria</taxon>
        <taxon>Pseudomonadati</taxon>
        <taxon>Pseudomonadota</taxon>
        <taxon>Gammaproteobacteria</taxon>
        <taxon>Cellvibrionales</taxon>
        <taxon>Microbulbiferaceae</taxon>
        <taxon>Microbulbifer</taxon>
    </lineage>
</organism>
<evidence type="ECO:0000256" key="7">
    <source>
        <dbReference type="ARBA" id="ARBA00022884"/>
    </source>
</evidence>
<keyword evidence="7 9" id="KW-0694">RNA-binding</keyword>
<protein>
    <recommendedName>
        <fullName evidence="9">tRNA-dihydrouridine(16) synthase</fullName>
        <ecNumber evidence="9">1.3.1.-</ecNumber>
    </recommendedName>
    <alternativeName>
        <fullName evidence="9">U16-specific dihydrouridine synthase</fullName>
        <shortName evidence="9">U16-specific Dus</shortName>
    </alternativeName>
    <alternativeName>
        <fullName evidence="9">tRNA-dihydrouridine synthase C</fullName>
    </alternativeName>
</protein>
<keyword evidence="12" id="KW-0547">Nucleotide-binding</keyword>
<dbReference type="Proteomes" id="UP000563601">
    <property type="component" value="Unassembled WGS sequence"/>
</dbReference>
<keyword evidence="3 9" id="KW-0285">Flavoprotein</keyword>
<evidence type="ECO:0000313" key="14">
    <source>
        <dbReference type="EMBL" id="MBB5213176.1"/>
    </source>
</evidence>
<feature type="site" description="Interacts with tRNA" evidence="9">
    <location>
        <position position="114"/>
    </location>
</feature>
<dbReference type="EMBL" id="CP047491">
    <property type="protein sequence ID" value="QHQ38622.1"/>
    <property type="molecule type" value="Genomic_DNA"/>
</dbReference>
<keyword evidence="2 9" id="KW-0820">tRNA-binding</keyword>
<feature type="binding site" evidence="9 12">
    <location>
        <position position="158"/>
    </location>
    <ligand>
        <name>FMN</name>
        <dbReference type="ChEBI" id="CHEBI:58210"/>
    </ligand>
</feature>
<evidence type="ECO:0000256" key="11">
    <source>
        <dbReference type="PIRSR" id="PIRSR006621-1"/>
    </source>
</evidence>
<keyword evidence="16" id="KW-1185">Reference proteome</keyword>
<feature type="site" description="Interacts with tRNA; defines subfamily-specific binding signature" evidence="9">
    <location>
        <position position="295"/>
    </location>
</feature>
<reference evidence="15 16" key="1">
    <citation type="submission" date="2020-01" db="EMBL/GenBank/DDBJ databases">
        <title>The possibility of degradation of plastic by Microbulbifer hydrolyticus IRE-31.</title>
        <authorList>
            <person name="Liu L."/>
        </authorList>
    </citation>
    <scope>NUCLEOTIDE SEQUENCE [LARGE SCALE GENOMIC DNA]</scope>
    <source>
        <strain evidence="15 16">IRE-31</strain>
    </source>
</reference>
<evidence type="ECO:0000313" key="17">
    <source>
        <dbReference type="Proteomes" id="UP000563601"/>
    </source>
</evidence>
<evidence type="ECO:0000256" key="2">
    <source>
        <dbReference type="ARBA" id="ARBA00022555"/>
    </source>
</evidence>
<gene>
    <name evidence="9" type="primary">dusC</name>
    <name evidence="15" type="ORF">GTQ55_06220</name>
    <name evidence="14" type="ORF">HNQ53_003423</name>
</gene>
<dbReference type="InterPro" id="IPR032886">
    <property type="entry name" value="DusC"/>
</dbReference>
<evidence type="ECO:0000256" key="10">
    <source>
        <dbReference type="PIRNR" id="PIRNR006621"/>
    </source>
</evidence>
<evidence type="ECO:0000256" key="4">
    <source>
        <dbReference type="ARBA" id="ARBA00022643"/>
    </source>
</evidence>
<evidence type="ECO:0000256" key="3">
    <source>
        <dbReference type="ARBA" id="ARBA00022630"/>
    </source>
</evidence>
<feature type="binding site" evidence="9 12">
    <location>
        <position position="87"/>
    </location>
    <ligand>
        <name>FMN</name>
        <dbReference type="ChEBI" id="CHEBI:58210"/>
    </ligand>
</feature>
<feature type="site" description="Interacts with tRNA; defines subfamily-specific binding signature" evidence="9">
    <location>
        <position position="318"/>
    </location>
</feature>
<comment type="catalytic activity">
    <reaction evidence="9">
        <text>5,6-dihydrouridine(16) in tRNA + NADP(+) = uridine(16) in tRNA + NADPH + H(+)</text>
        <dbReference type="Rhea" id="RHEA:53376"/>
        <dbReference type="Rhea" id="RHEA-COMP:13543"/>
        <dbReference type="Rhea" id="RHEA-COMP:13544"/>
        <dbReference type="ChEBI" id="CHEBI:15378"/>
        <dbReference type="ChEBI" id="CHEBI:57783"/>
        <dbReference type="ChEBI" id="CHEBI:58349"/>
        <dbReference type="ChEBI" id="CHEBI:65315"/>
        <dbReference type="ChEBI" id="CHEBI:74443"/>
    </reaction>
</comment>